<keyword evidence="3" id="KW-0444">Lipid biosynthesis</keyword>
<dbReference type="PANTHER" id="PTHR45780">
    <property type="entry name" value="ETHANOLAMINE-PHOSPHATE CYTIDYLYLTRANSFERASE"/>
    <property type="match status" value="1"/>
</dbReference>
<name>A0A098VMH9_9MICR</name>
<keyword evidence="4" id="KW-0808">Transferase</keyword>
<comment type="pathway">
    <text evidence="1">Lipid metabolism.</text>
</comment>
<dbReference type="GO" id="GO:0006646">
    <property type="term" value="P:phosphatidylethanolamine biosynthetic process"/>
    <property type="evidence" value="ECO:0007669"/>
    <property type="project" value="UniProtKB-UniPathway"/>
</dbReference>
<dbReference type="VEuPathDB" id="MicrosporidiaDB:DI09_83p80"/>
<dbReference type="Pfam" id="PF01467">
    <property type="entry name" value="CTP_transf_like"/>
    <property type="match status" value="1"/>
</dbReference>
<evidence type="ECO:0000256" key="2">
    <source>
        <dbReference type="ARBA" id="ARBA00010101"/>
    </source>
</evidence>
<dbReference type="InterPro" id="IPR014729">
    <property type="entry name" value="Rossmann-like_a/b/a_fold"/>
</dbReference>
<dbReference type="EC" id="2.7.7.14" evidence="10"/>
<evidence type="ECO:0000256" key="4">
    <source>
        <dbReference type="ARBA" id="ARBA00022679"/>
    </source>
</evidence>
<comment type="similarity">
    <text evidence="2">Belongs to the cytidylyltransferase family.</text>
</comment>
<evidence type="ECO:0000256" key="8">
    <source>
        <dbReference type="ARBA" id="ARBA00023264"/>
    </source>
</evidence>
<comment type="caution">
    <text evidence="13">The sequence shown here is derived from an EMBL/GenBank/DDBJ whole genome shotgun (WGS) entry which is preliminary data.</text>
</comment>
<evidence type="ECO:0000256" key="3">
    <source>
        <dbReference type="ARBA" id="ARBA00022516"/>
    </source>
</evidence>
<evidence type="ECO:0000256" key="5">
    <source>
        <dbReference type="ARBA" id="ARBA00022695"/>
    </source>
</evidence>
<dbReference type="SUPFAM" id="SSF52374">
    <property type="entry name" value="Nucleotidylyl transferase"/>
    <property type="match status" value="1"/>
</dbReference>
<dbReference type="NCBIfam" id="TIGR00125">
    <property type="entry name" value="cyt_tran_rel"/>
    <property type="match status" value="1"/>
</dbReference>
<keyword evidence="5" id="KW-0548">Nucleotidyltransferase</keyword>
<accession>A0A098VMH9</accession>
<keyword evidence="6" id="KW-0443">Lipid metabolism</keyword>
<comment type="pathway">
    <text evidence="9">Phospholipid metabolism; phosphatidylethanolamine biosynthesis; phosphatidylethanolamine from ethanolamine: step 2/3.</text>
</comment>
<evidence type="ECO:0000256" key="7">
    <source>
        <dbReference type="ARBA" id="ARBA00023209"/>
    </source>
</evidence>
<evidence type="ECO:0000256" key="1">
    <source>
        <dbReference type="ARBA" id="ARBA00005189"/>
    </source>
</evidence>
<evidence type="ECO:0000313" key="13">
    <source>
        <dbReference type="EMBL" id="KGG50175.1"/>
    </source>
</evidence>
<dbReference type="InterPro" id="IPR044608">
    <property type="entry name" value="Ect1/PCYT2"/>
</dbReference>
<evidence type="ECO:0000256" key="9">
    <source>
        <dbReference type="ARBA" id="ARBA00024191"/>
    </source>
</evidence>
<feature type="domain" description="Cytidyltransferase-like" evidence="12">
    <location>
        <begin position="2"/>
        <end position="95"/>
    </location>
</feature>
<dbReference type="InterPro" id="IPR004821">
    <property type="entry name" value="Cyt_trans-like"/>
</dbReference>
<evidence type="ECO:0000256" key="11">
    <source>
        <dbReference type="ARBA" id="ARBA00031473"/>
    </source>
</evidence>
<evidence type="ECO:0000313" key="14">
    <source>
        <dbReference type="Proteomes" id="UP000029725"/>
    </source>
</evidence>
<dbReference type="GO" id="GO:0004306">
    <property type="term" value="F:ethanolamine-phosphate cytidylyltransferase activity"/>
    <property type="evidence" value="ECO:0007669"/>
    <property type="project" value="UniProtKB-EC"/>
</dbReference>
<keyword evidence="7" id="KW-0594">Phospholipid biosynthesis</keyword>
<dbReference type="HOGENOM" id="CLU_1166082_0_0_1"/>
<protein>
    <recommendedName>
        <fullName evidence="10">ethanolamine-phosphate cytidylyltransferase</fullName>
        <ecNumber evidence="10">2.7.7.14</ecNumber>
    </recommendedName>
    <alternativeName>
        <fullName evidence="11">CTP:phosphoethanolamine cytidylyltransferase</fullName>
    </alternativeName>
</protein>
<reference evidence="13 14" key="1">
    <citation type="submission" date="2014-04" db="EMBL/GenBank/DDBJ databases">
        <title>A new species of microsporidia sheds light on the evolution of extreme parasitism.</title>
        <authorList>
            <person name="Haag K.L."/>
            <person name="James T.Y."/>
            <person name="Larsson R."/>
            <person name="Schaer T.M."/>
            <person name="Refardt D."/>
            <person name="Pombert J.-F."/>
            <person name="Ebert D."/>
        </authorList>
    </citation>
    <scope>NUCLEOTIDE SEQUENCE [LARGE SCALE GENOMIC DNA]</scope>
    <source>
        <strain evidence="13 14">UGP3</strain>
        <tissue evidence="13">Spores</tissue>
    </source>
</reference>
<keyword evidence="14" id="KW-1185">Reference proteome</keyword>
<proteinExistence type="inferred from homology"/>
<evidence type="ECO:0000259" key="12">
    <source>
        <dbReference type="Pfam" id="PF01467"/>
    </source>
</evidence>
<gene>
    <name evidence="13" type="ORF">DI09_83p80</name>
</gene>
<evidence type="ECO:0000256" key="10">
    <source>
        <dbReference type="ARBA" id="ARBA00024221"/>
    </source>
</evidence>
<dbReference type="OrthoDB" id="40021at2759"/>
<dbReference type="PANTHER" id="PTHR45780:SF2">
    <property type="entry name" value="ETHANOLAMINE-PHOSPHATE CYTIDYLYLTRANSFERASE"/>
    <property type="match status" value="1"/>
</dbReference>
<dbReference type="Gene3D" id="3.40.50.620">
    <property type="entry name" value="HUPs"/>
    <property type="match status" value="2"/>
</dbReference>
<evidence type="ECO:0000256" key="6">
    <source>
        <dbReference type="ARBA" id="ARBA00023098"/>
    </source>
</evidence>
<dbReference type="GO" id="GO:0005737">
    <property type="term" value="C:cytoplasm"/>
    <property type="evidence" value="ECO:0007669"/>
    <property type="project" value="TreeGrafter"/>
</dbReference>
<sequence>MMHFGHANALRQAKAFGDKLIVGIHSDVDIELNKGPTVMNEKERYAAVAACKWVDEIVPGAPYQTQLEVMDEYKCDFCVHGDDITTMADGSDTYAIVKAAHRYKYWRFFSQKGMQKDRRNHHLNSDLNLSNEELLETRESKVGFLFAIHHRSSVPTQTQAYSFSPQSAVYLSSQLCERLKYYICFEILYVDEVVIGAPHKVTAGLLEKVHNISFVVHGKTTLIRDIDGSDPYEVLASF</sequence>
<dbReference type="AlphaFoldDB" id="A0A098VMH9"/>
<dbReference type="GeneID" id="25260945"/>
<dbReference type="EMBL" id="JMKJ01000594">
    <property type="protein sequence ID" value="KGG50175.1"/>
    <property type="molecule type" value="Genomic_DNA"/>
</dbReference>
<dbReference type="RefSeq" id="XP_013236616.1">
    <property type="nucleotide sequence ID" value="XM_013381162.1"/>
</dbReference>
<dbReference type="Proteomes" id="UP000029725">
    <property type="component" value="Unassembled WGS sequence"/>
</dbReference>
<dbReference type="UniPathway" id="UPA00558">
    <property type="reaction ID" value="UER00742"/>
</dbReference>
<keyword evidence="8" id="KW-1208">Phospholipid metabolism</keyword>
<organism evidence="13 14">
    <name type="scientific">Mitosporidium daphniae</name>
    <dbReference type="NCBI Taxonomy" id="1485682"/>
    <lineage>
        <taxon>Eukaryota</taxon>
        <taxon>Fungi</taxon>
        <taxon>Fungi incertae sedis</taxon>
        <taxon>Microsporidia</taxon>
        <taxon>Mitosporidium</taxon>
    </lineage>
</organism>